<feature type="domain" description="PKD" evidence="3">
    <location>
        <begin position="488"/>
        <end position="570"/>
    </location>
</feature>
<protein>
    <submittedName>
        <fullName evidence="6">PQQ-dependent sugar dehydrogenase</fullName>
    </submittedName>
</protein>
<accession>A0A934KUQ7</accession>
<dbReference type="PROSITE" id="PS50093">
    <property type="entry name" value="PKD"/>
    <property type="match status" value="2"/>
</dbReference>
<dbReference type="InterPro" id="IPR002126">
    <property type="entry name" value="Cadherin-like_dom"/>
</dbReference>
<evidence type="ECO:0000256" key="1">
    <source>
        <dbReference type="ARBA" id="ARBA00022729"/>
    </source>
</evidence>
<dbReference type="SUPFAM" id="SSF49785">
    <property type="entry name" value="Galactose-binding domain-like"/>
    <property type="match status" value="3"/>
</dbReference>
<dbReference type="InterPro" id="IPR013517">
    <property type="entry name" value="FG-GAP"/>
</dbReference>
<dbReference type="Pfam" id="PF03422">
    <property type="entry name" value="CBM_6"/>
    <property type="match status" value="1"/>
</dbReference>
<evidence type="ECO:0000313" key="7">
    <source>
        <dbReference type="Proteomes" id="UP000662373"/>
    </source>
</evidence>
<evidence type="ECO:0000259" key="5">
    <source>
        <dbReference type="PROSITE" id="PS51175"/>
    </source>
</evidence>
<dbReference type="GO" id="GO:0007156">
    <property type="term" value="P:homophilic cell adhesion via plasma membrane adhesion molecules"/>
    <property type="evidence" value="ECO:0007669"/>
    <property type="project" value="InterPro"/>
</dbReference>
<keyword evidence="1" id="KW-0732">Signal</keyword>
<organism evidence="6 7">
    <name type="scientific">Gelidibacter salicanalis</name>
    <dbReference type="NCBI Taxonomy" id="291193"/>
    <lineage>
        <taxon>Bacteria</taxon>
        <taxon>Pseudomonadati</taxon>
        <taxon>Bacteroidota</taxon>
        <taxon>Flavobacteriia</taxon>
        <taxon>Flavobacteriales</taxon>
        <taxon>Flavobacteriaceae</taxon>
        <taxon>Gelidibacter</taxon>
    </lineage>
</organism>
<dbReference type="SUPFAM" id="SSF49313">
    <property type="entry name" value="Cadherin-like"/>
    <property type="match status" value="1"/>
</dbReference>
<dbReference type="PANTHER" id="PTHR46182">
    <property type="entry name" value="FI19480P1"/>
    <property type="match status" value="1"/>
</dbReference>
<dbReference type="CDD" id="cd04084">
    <property type="entry name" value="CBM6_xylanase-like"/>
    <property type="match status" value="1"/>
</dbReference>
<dbReference type="GO" id="GO:0005509">
    <property type="term" value="F:calcium ion binding"/>
    <property type="evidence" value="ECO:0007669"/>
    <property type="project" value="InterPro"/>
</dbReference>
<dbReference type="InterPro" id="IPR021720">
    <property type="entry name" value="Malectin_dom"/>
</dbReference>
<dbReference type="InterPro" id="IPR029865">
    <property type="entry name" value="KIAA0319-like"/>
</dbReference>
<keyword evidence="7" id="KW-1185">Reference proteome</keyword>
<dbReference type="InterPro" id="IPR011042">
    <property type="entry name" value="6-blade_b-propeller_TolB-like"/>
</dbReference>
<dbReference type="InterPro" id="IPR011041">
    <property type="entry name" value="Quinoprot_gluc/sorb_DH_b-prop"/>
</dbReference>
<evidence type="ECO:0000259" key="4">
    <source>
        <dbReference type="PROSITE" id="PS50268"/>
    </source>
</evidence>
<evidence type="ECO:0000256" key="2">
    <source>
        <dbReference type="SAM" id="Phobius"/>
    </source>
</evidence>
<evidence type="ECO:0000313" key="6">
    <source>
        <dbReference type="EMBL" id="MBJ7881022.1"/>
    </source>
</evidence>
<dbReference type="InterPro" id="IPR014755">
    <property type="entry name" value="Cu-Rt/internalin_Ig-like"/>
</dbReference>
<dbReference type="Gene3D" id="2.120.10.30">
    <property type="entry name" value="TolB, C-terminal domain"/>
    <property type="match status" value="1"/>
</dbReference>
<dbReference type="InterPro" id="IPR000601">
    <property type="entry name" value="PKD_dom"/>
</dbReference>
<evidence type="ECO:0000259" key="3">
    <source>
        <dbReference type="PROSITE" id="PS50093"/>
    </source>
</evidence>
<proteinExistence type="predicted"/>
<dbReference type="Pfam" id="PF22352">
    <property type="entry name" value="K319L-like_PKD"/>
    <property type="match status" value="3"/>
</dbReference>
<dbReference type="PROSITE" id="PS51175">
    <property type="entry name" value="CBM6"/>
    <property type="match status" value="1"/>
</dbReference>
<dbReference type="Proteomes" id="UP000662373">
    <property type="component" value="Unassembled WGS sequence"/>
</dbReference>
<feature type="domain" description="CBM6" evidence="5">
    <location>
        <begin position="681"/>
        <end position="808"/>
    </location>
</feature>
<dbReference type="PANTHER" id="PTHR46182:SF2">
    <property type="entry name" value="FI19480P1"/>
    <property type="match status" value="1"/>
</dbReference>
<dbReference type="CDD" id="cd00146">
    <property type="entry name" value="PKD"/>
    <property type="match status" value="3"/>
</dbReference>
<reference evidence="6 7" key="1">
    <citation type="submission" date="2020-09" db="EMBL/GenBank/DDBJ databases">
        <title>Draft genome of Gelidibacter salicanalis PAMC21136.</title>
        <authorList>
            <person name="Park H."/>
        </authorList>
    </citation>
    <scope>NUCLEOTIDE SEQUENCE [LARGE SCALE GENOMIC DNA]</scope>
    <source>
        <strain evidence="6 7">PAMC21136</strain>
    </source>
</reference>
<dbReference type="InterPro" id="IPR008979">
    <property type="entry name" value="Galactose-bd-like_sf"/>
</dbReference>
<dbReference type="GO" id="GO:0031410">
    <property type="term" value="C:cytoplasmic vesicle"/>
    <property type="evidence" value="ECO:0007669"/>
    <property type="project" value="TreeGrafter"/>
</dbReference>
<dbReference type="InterPro" id="IPR006584">
    <property type="entry name" value="Cellulose-bd_IV"/>
</dbReference>
<dbReference type="Gene3D" id="2.130.10.130">
    <property type="entry name" value="Integrin alpha, N-terminal"/>
    <property type="match status" value="1"/>
</dbReference>
<dbReference type="SUPFAM" id="SSF49299">
    <property type="entry name" value="PKD domain"/>
    <property type="match status" value="5"/>
</dbReference>
<dbReference type="Gene3D" id="2.60.120.260">
    <property type="entry name" value="Galactose-binding domain-like"/>
    <property type="match status" value="1"/>
</dbReference>
<gene>
    <name evidence="6" type="ORF">JEM65_10245</name>
</gene>
<dbReference type="GO" id="GO:0030246">
    <property type="term" value="F:carbohydrate binding"/>
    <property type="evidence" value="ECO:0007669"/>
    <property type="project" value="InterPro"/>
</dbReference>
<dbReference type="Gene3D" id="2.60.40.10">
    <property type="entry name" value="Immunoglobulins"/>
    <property type="match status" value="6"/>
</dbReference>
<feature type="transmembrane region" description="Helical" evidence="2">
    <location>
        <begin position="38"/>
        <end position="58"/>
    </location>
</feature>
<dbReference type="SUPFAM" id="SSF50952">
    <property type="entry name" value="Soluble quinoprotein glucose dehydrogenase"/>
    <property type="match status" value="1"/>
</dbReference>
<sequence>MKTTLFQNLNFLITHFFKFILISKYNRKVNDLGILKPRLSFIFICLFITVVAGVNAQLPIVNQNKFQQVDLLTGLRNSTTMKFAPDGRIFILDRYGELLIYKTDTQTSISAGSLSVFHELEDGLLGIAFDPNFQNNSFIYLTYSPAAKSVNRVSRFKMDGDDLNLGSESILLEWVTSRTAKFHSGGGMDFDSQGNLYIATGDNAGYDNLYAAWNEDNSDYSAEKSSSNTNDLRGKILRIKPTADGGFTIPTGNLFPPGTPLTKPEIYVMGARNPYRIFVDKEDTDWLFWGDVGPDASKEDPNLGPEGLDEINLTQTAGNYGWPYFAGQDNDAYGIPYRTPAKSSPAAPENKSKWNTGAKVLPPAKPAWIEIFHKSFFAGPRYHYDSSLTDAQRLPIEFDSAFFYYDFNTSKIWAVKMDAQGNIITNERFAPGVFPGNSTAFNGFIDMAIGPDGKMYILAYGAGCCPQNVGTGRLIRVDYTGITTNAPPNVKIAADKTNGSLDLTVQFSSEGTTDPNGDMPLFYEWDVDGNGTIDYIEANPTHTYTVAGTYEVQLRVRDGKGGVGVNNITIHAGNNATNFTFIYPPDGGLMNWQDDIDVELKVTDDEDGAIDCEDVKLVPSLGHLNHFHDELTLTGCPTILTLDADNTHGADGEMDIFYVLNANYTDSGGLTAFDQIQLHPKRKEAEFFDTQNGTTIIANTDPLEGGAEAVQVNKNGYISFSGRNLHNIKAVKYKVASAMSGGTIELRVGGPNGLLLAATRVPSTGGLDSWVAVESEIIDPGGKNDLFFVFKHATANQNIFHLNYVEFMGEGVSKDNSPPLIGSVEPIGTSQVKVVFTEYVTKTTAEQLKNYMLDNGISITSAVLQSDGRTVILNVSPLRSGVVYNLKISNVQNLSGMAVVTGNYTFSTMGSIRINVGGPETTLDSEIFSEDKHFLGGKLYANITPIAGTDDDALYQTERYGSFSYAIPVPVAGEYDIRLHFAELYFGVGSNSGAAGDRIFSVSIEGVTVLNKFDILAETDPATALKKEFNNISVTDGVANIQFTSSVNSAKLSGIEILSPDAFKVEPKISILSPQDGWNINETFEVSFSVENWTIAEGDTHMHYSIDGVVVGPHYNYGPITIENQKLGSHIIRLELYTENHIPTGIYEEIMIAVTDQGTCNTTLFPDSWVVHQLEANSYTAVYTIPDYDLNGDGLKDIVTGGWWYKNPGSASGNWVKSTIGNGFGNVVHVYDFDGDGHMDLLGTALGSGAGNEYKSAQLLWAKNDGSGNFTVYNNIPAGKTTYNEPFLAGIAGGNYGQGVPYQMAINWNGAESTKSPVQLLTPSNDPSTGTWTLVDISNDSSGEDIKAGDIDGDGDLDLFQGINWLRNEGNGIWTTFSTGITYVTTPDRVQLADFNGDGRLDGVVGQLGLGSNPNRSEFAWFEAPADPTKPWIKHKLSDSVKGSLSVFAIDIDFDGDMDIVVGEWLGSKRLIAFENDLCNSGTWITRILDDGTLNLEHHDGAMVTDIDNDGDLDVISNGWLKNKVPRIYENTTLSSENREPVANAGEDQTLALPANSIVLNGTGSDVDGGIVTFMWTQTSGPDTATLSGSDTKELTASNLIAGDYVFRLTVTNDEGVTTFDEVTVSVLAEVLAIRINSGGPEYTFEAIEWSEDQYFSSGSTFMQPIRIANTANDQLYQTERYLTKGNMVYNIPVASGIYDINLHFAEIYFGISGPGSTGGEGSRVFNVNIENGQKQLSNYDIIVAAGGSATAVIEHFTGITVDDGFLTITFTSVVDFPKVSGIEVMLSGGSSLPPIVDAGGNRTISLPSTSVVLDGSAYDPDGGFITSYQWSQISGPNTAIITNEKTDDLSVSNLIEGDYVFRLTVKDDDNQSASNDMVLRVTRAKSAVRINSGGPDLNFNGEIWNADQYFLGGTVSQNPTAAIANTENDALYQTERFSTSTDGLIYEIPVENGLHNISLHFAEIYFAVAVPASAGGVGSRVFHIDIENGTQRIDNYDIVIAAGGAATAVVETFLNILVTDGNLTVKLIPVKQFPKISGLEIVESRSPSVNAGLDQTIVLPVNTITQNGSGSDPDGGAVTFLWTQISGPNTASLIGADTPNLTANNLILGTYVFNLMATDDENNSSSDQVTITVVSDSTNMPPAVTNPNTQTSVEGDVITLQISATDPEAGSISYAATGLPNGLSIDATTGLISGTISIGASSNSPYTVEVTVVDDGTPQQSTMVTFIWNVTTAGGNQAPVAIITADEIVGTTPFAVSFTGSNSTDDIGIISYFWDFKDGSTSEDSNPIHIFDEPGTYTVELTVSDGLLTDTESIIITVNKFEPLKAIIAPNPAKGIARVYVLNATSKDGVEKIYLHDTAGKFIETISNPQVVADYYAVPVHTLQNGVYYLTLMLSYNRKLLVELVVQN</sequence>
<dbReference type="InterPro" id="IPR005084">
    <property type="entry name" value="CBM6"/>
</dbReference>
<keyword evidence="2" id="KW-0472">Membrane</keyword>
<feature type="domain" description="PKD" evidence="3">
    <location>
        <begin position="2240"/>
        <end position="2306"/>
    </location>
</feature>
<dbReference type="SMART" id="SM00089">
    <property type="entry name" value="PKD"/>
    <property type="match status" value="5"/>
</dbReference>
<dbReference type="Gene3D" id="2.60.120.430">
    <property type="entry name" value="Galactose-binding lectin"/>
    <property type="match status" value="3"/>
</dbReference>
<dbReference type="InterPro" id="IPR022409">
    <property type="entry name" value="PKD/Chitinase_dom"/>
</dbReference>
<keyword evidence="2" id="KW-1133">Transmembrane helix</keyword>
<dbReference type="PROSITE" id="PS50268">
    <property type="entry name" value="CADHERIN_2"/>
    <property type="match status" value="1"/>
</dbReference>
<feature type="transmembrane region" description="Helical" evidence="2">
    <location>
        <begin position="6"/>
        <end position="26"/>
    </location>
</feature>
<dbReference type="InterPro" id="IPR013783">
    <property type="entry name" value="Ig-like_fold"/>
</dbReference>
<keyword evidence="2" id="KW-0812">Transmembrane</keyword>
<feature type="domain" description="Cadherin" evidence="4">
    <location>
        <begin position="2151"/>
        <end position="2242"/>
    </location>
</feature>
<dbReference type="EMBL" id="JAEHJZ010000023">
    <property type="protein sequence ID" value="MBJ7881022.1"/>
    <property type="molecule type" value="Genomic_DNA"/>
</dbReference>
<name>A0A934KUQ7_9FLAO</name>
<dbReference type="Pfam" id="PF18911">
    <property type="entry name" value="PKD_4"/>
    <property type="match status" value="2"/>
</dbReference>
<dbReference type="Pfam" id="PF07995">
    <property type="entry name" value="GSDH"/>
    <property type="match status" value="1"/>
</dbReference>
<dbReference type="Pfam" id="PF05345">
    <property type="entry name" value="He_PIG"/>
    <property type="match status" value="1"/>
</dbReference>
<dbReference type="InterPro" id="IPR028994">
    <property type="entry name" value="Integrin_alpha_N"/>
</dbReference>
<dbReference type="SUPFAM" id="SSF69318">
    <property type="entry name" value="Integrin alpha N-terminal domain"/>
    <property type="match status" value="1"/>
</dbReference>
<dbReference type="InterPro" id="IPR015919">
    <property type="entry name" value="Cadherin-like_sf"/>
</dbReference>
<dbReference type="SMART" id="SM00606">
    <property type="entry name" value="CBD_IV"/>
    <property type="match status" value="1"/>
</dbReference>
<dbReference type="Gene3D" id="2.60.40.1220">
    <property type="match status" value="1"/>
</dbReference>
<dbReference type="RefSeq" id="WP_199599115.1">
    <property type="nucleotide sequence ID" value="NZ_JAEHJZ010000023.1"/>
</dbReference>
<dbReference type="Pfam" id="PF13517">
    <property type="entry name" value="FG-GAP_3"/>
    <property type="match status" value="1"/>
</dbReference>
<dbReference type="InterPro" id="IPR035986">
    <property type="entry name" value="PKD_dom_sf"/>
</dbReference>
<dbReference type="InterPro" id="IPR012938">
    <property type="entry name" value="Glc/Sorbosone_DH"/>
</dbReference>
<comment type="caution">
    <text evidence="6">The sequence shown here is derived from an EMBL/GenBank/DDBJ whole genome shotgun (WGS) entry which is preliminary data.</text>
</comment>
<dbReference type="Pfam" id="PF11721">
    <property type="entry name" value="Malectin"/>
    <property type="match status" value="3"/>
</dbReference>
<dbReference type="GO" id="GO:0016020">
    <property type="term" value="C:membrane"/>
    <property type="evidence" value="ECO:0007669"/>
    <property type="project" value="InterPro"/>
</dbReference>